<dbReference type="AlphaFoldDB" id="A0A8H2W8B6"/>
<evidence type="ECO:0000259" key="2">
    <source>
        <dbReference type="Pfam" id="PF17667"/>
    </source>
</evidence>
<gene>
    <name evidence="3" type="ORF">RDB_LOCUS10954</name>
</gene>
<comment type="caution">
    <text evidence="3">The sequence shown here is derived from an EMBL/GenBank/DDBJ whole genome shotgun (WGS) entry which is preliminary data.</text>
</comment>
<evidence type="ECO:0000313" key="4">
    <source>
        <dbReference type="Proteomes" id="UP000663846"/>
    </source>
</evidence>
<proteinExistence type="predicted"/>
<feature type="non-terminal residue" evidence="3">
    <location>
        <position position="1"/>
    </location>
</feature>
<dbReference type="EMBL" id="CAJMWS010000056">
    <property type="protein sequence ID" value="CAE6351644.1"/>
    <property type="molecule type" value="Genomic_DNA"/>
</dbReference>
<feature type="domain" description="Fungal-type protein kinase" evidence="2">
    <location>
        <begin position="93"/>
        <end position="136"/>
    </location>
</feature>
<dbReference type="InterPro" id="IPR040976">
    <property type="entry name" value="Pkinase_fungal"/>
</dbReference>
<sequence>ALVESEDKLCQVLEDLGHRDPAGMLSDFDLHTQHSSPLDLVDATHSVSANDGNAGAVRPRDEDTKSTMGRKRRKANSTRSVPVEQGGKTDADQGQSKKQKGTPAFMAAKVLQVPPGEPYHHSFIYDLESFFWLIFWSAAAHLDNNKARPAPDAQEVLDNMNQHNLKSI</sequence>
<organism evidence="3 4">
    <name type="scientific">Rhizoctonia solani</name>
    <dbReference type="NCBI Taxonomy" id="456999"/>
    <lineage>
        <taxon>Eukaryota</taxon>
        <taxon>Fungi</taxon>
        <taxon>Dikarya</taxon>
        <taxon>Basidiomycota</taxon>
        <taxon>Agaricomycotina</taxon>
        <taxon>Agaricomycetes</taxon>
        <taxon>Cantharellales</taxon>
        <taxon>Ceratobasidiaceae</taxon>
        <taxon>Rhizoctonia</taxon>
    </lineage>
</organism>
<evidence type="ECO:0000256" key="1">
    <source>
        <dbReference type="SAM" id="MobiDB-lite"/>
    </source>
</evidence>
<name>A0A8H2W8B6_9AGAM</name>
<dbReference type="Proteomes" id="UP000663846">
    <property type="component" value="Unassembled WGS sequence"/>
</dbReference>
<protein>
    <recommendedName>
        <fullName evidence="2">Fungal-type protein kinase domain-containing protein</fullName>
    </recommendedName>
</protein>
<reference evidence="3" key="1">
    <citation type="submission" date="2021-01" db="EMBL/GenBank/DDBJ databases">
        <authorList>
            <person name="Kaushik A."/>
        </authorList>
    </citation>
    <scope>NUCLEOTIDE SEQUENCE</scope>
    <source>
        <strain evidence="3">AG1-1C</strain>
    </source>
</reference>
<dbReference type="OrthoDB" id="2848340at2759"/>
<accession>A0A8H2W8B6</accession>
<feature type="region of interest" description="Disordered" evidence="1">
    <location>
        <begin position="46"/>
        <end position="101"/>
    </location>
</feature>
<dbReference type="Pfam" id="PF17667">
    <property type="entry name" value="Pkinase_fungal"/>
    <property type="match status" value="1"/>
</dbReference>
<evidence type="ECO:0000313" key="3">
    <source>
        <dbReference type="EMBL" id="CAE6351644.1"/>
    </source>
</evidence>